<feature type="region of interest" description="Disordered" evidence="1">
    <location>
        <begin position="1"/>
        <end position="110"/>
    </location>
</feature>
<evidence type="ECO:0000313" key="2">
    <source>
        <dbReference type="EMBL" id="MEA5579916.1"/>
    </source>
</evidence>
<dbReference type="InterPro" id="IPR032585">
    <property type="entry name" value="DUF4912"/>
</dbReference>
<feature type="non-terminal residue" evidence="2">
    <location>
        <position position="1"/>
    </location>
</feature>
<organism evidence="2 3">
    <name type="scientific">Nodularia harveyana UHCC-0300</name>
    <dbReference type="NCBI Taxonomy" id="2974287"/>
    <lineage>
        <taxon>Bacteria</taxon>
        <taxon>Bacillati</taxon>
        <taxon>Cyanobacteriota</taxon>
        <taxon>Cyanophyceae</taxon>
        <taxon>Nostocales</taxon>
        <taxon>Nodulariaceae</taxon>
        <taxon>Nodularia</taxon>
    </lineage>
</organism>
<accession>A0ABU5UBT5</accession>
<sequence>SDLAGEMEAAAASLWSDPDDDHNTPESSIAEESDLAGEMEAAVASLWSDPEDNHNTPESSIAEESDLAGEMEAAASLWSDPDDDHNTPESGIADEGILHPWDDQETTTPPPLPDITEDILNNVADAAEPIPDEIVSSPPEEKDIFADNVAFLEKSSEESQTNTRTPEIDLDGECSIVLHPRNAEWAYVTWYIEESCQKILQNNGISQLYLRLYDVTDIDLSYQTRQLLQQYELNSEIERYIPIPQSDRDYVAEIGYVTTGERWVTIAASSRVRVFATPQEDTTVDPINLDGERSISLQPRNAEWAYVTWYIEESCQKILQNNSISQLYLRLYDVTDIDLSYQTPQLLQQYELEPGIEEKYISIPQSDRDYITEIGYVIPGERWVIIARSPRVRVFATSLGDTTASPLINLDGEQSIVLKPRNAEWAYATWYLDQNCQETLENNGISQLGLRLYDVTDIDLSYQTPQVVQEYQLEPRIEEKYIGIPQSDHDYIAEIGYITIGERWVRIARSNRIRVFSTPLKDTTAENLDLEETTFIELPQTNHPSNVVLKSRTPKWAYATWYISITDKQILEKKNISRLYLRLYNVTDIDLSYQTPQLVQQYECDDITRDRYVAISATDQDYMAELGYMNEANSWEMISRSETIRVFNRPQTDFWFVADAELIIHGSTEPGATVNVAGKPIKIKSDGTFHLRIPFSDNSINYVMTAIAANGEDSQSIHKQFSQENSAE</sequence>
<protein>
    <submittedName>
        <fullName evidence="2">DUF4912 domain-containing protein</fullName>
    </submittedName>
</protein>
<reference evidence="2 3" key="1">
    <citation type="submission" date="2023-12" db="EMBL/GenBank/DDBJ databases">
        <title>Baltic Sea Cyanobacteria.</title>
        <authorList>
            <person name="Delbaje E."/>
            <person name="Fewer D.P."/>
            <person name="Shishido T.K."/>
        </authorList>
    </citation>
    <scope>NUCLEOTIDE SEQUENCE [LARGE SCALE GENOMIC DNA]</scope>
    <source>
        <strain evidence="2 3">UHCC-0300</strain>
    </source>
</reference>
<proteinExistence type="predicted"/>
<dbReference type="RefSeq" id="WP_323194257.1">
    <property type="nucleotide sequence ID" value="NZ_JAYGHG010000001.1"/>
</dbReference>
<evidence type="ECO:0000256" key="1">
    <source>
        <dbReference type="SAM" id="MobiDB-lite"/>
    </source>
</evidence>
<comment type="caution">
    <text evidence="2">The sequence shown here is derived from an EMBL/GenBank/DDBJ whole genome shotgun (WGS) entry which is preliminary data.</text>
</comment>
<gene>
    <name evidence="2" type="ORF">VB620_01005</name>
</gene>
<evidence type="ECO:0000313" key="3">
    <source>
        <dbReference type="Proteomes" id="UP001302120"/>
    </source>
</evidence>
<name>A0ABU5UBT5_9CYAN</name>
<dbReference type="Proteomes" id="UP001302120">
    <property type="component" value="Unassembled WGS sequence"/>
</dbReference>
<keyword evidence="3" id="KW-1185">Reference proteome</keyword>
<dbReference type="EMBL" id="JAYGHG010000001">
    <property type="protein sequence ID" value="MEA5579916.1"/>
    <property type="molecule type" value="Genomic_DNA"/>
</dbReference>
<dbReference type="Pfam" id="PF16258">
    <property type="entry name" value="DUF4912"/>
    <property type="match status" value="4"/>
</dbReference>